<organism evidence="2 3">
    <name type="scientific">Araneus ventricosus</name>
    <name type="common">Orbweaver spider</name>
    <name type="synonym">Epeira ventricosa</name>
    <dbReference type="NCBI Taxonomy" id="182803"/>
    <lineage>
        <taxon>Eukaryota</taxon>
        <taxon>Metazoa</taxon>
        <taxon>Ecdysozoa</taxon>
        <taxon>Arthropoda</taxon>
        <taxon>Chelicerata</taxon>
        <taxon>Arachnida</taxon>
        <taxon>Araneae</taxon>
        <taxon>Araneomorphae</taxon>
        <taxon>Entelegynae</taxon>
        <taxon>Araneoidea</taxon>
        <taxon>Araneidae</taxon>
        <taxon>Araneus</taxon>
    </lineage>
</organism>
<dbReference type="AlphaFoldDB" id="A0A4Y2MXH5"/>
<sequence>MYNIKLLLTQRELPGLRTKCAQNYTPHDYETFPITPRLQSINSSISESQHKQEKNEGERKSFKSFDRTKEPALSFPNERAYSFVPKRKGLFRSFANDLKRTGQNDERTTLSRIFQLNGFSHHYHKPFPDSVWIFMFALVINKDYS</sequence>
<proteinExistence type="predicted"/>
<gene>
    <name evidence="2" type="ORF">AVEN_30357_1</name>
</gene>
<comment type="caution">
    <text evidence="2">The sequence shown here is derived from an EMBL/GenBank/DDBJ whole genome shotgun (WGS) entry which is preliminary data.</text>
</comment>
<protein>
    <submittedName>
        <fullName evidence="2">Uncharacterized protein</fullName>
    </submittedName>
</protein>
<evidence type="ECO:0000313" key="3">
    <source>
        <dbReference type="Proteomes" id="UP000499080"/>
    </source>
</evidence>
<accession>A0A4Y2MXH5</accession>
<feature type="compositionally biased region" description="Basic and acidic residues" evidence="1">
    <location>
        <begin position="48"/>
        <end position="70"/>
    </location>
</feature>
<name>A0A4Y2MXH5_ARAVE</name>
<evidence type="ECO:0000256" key="1">
    <source>
        <dbReference type="SAM" id="MobiDB-lite"/>
    </source>
</evidence>
<reference evidence="2 3" key="1">
    <citation type="journal article" date="2019" name="Sci. Rep.">
        <title>Orb-weaving spider Araneus ventricosus genome elucidates the spidroin gene catalogue.</title>
        <authorList>
            <person name="Kono N."/>
            <person name="Nakamura H."/>
            <person name="Ohtoshi R."/>
            <person name="Moran D.A.P."/>
            <person name="Shinohara A."/>
            <person name="Yoshida Y."/>
            <person name="Fujiwara M."/>
            <person name="Mori M."/>
            <person name="Tomita M."/>
            <person name="Arakawa K."/>
        </authorList>
    </citation>
    <scope>NUCLEOTIDE SEQUENCE [LARGE SCALE GENOMIC DNA]</scope>
</reference>
<feature type="region of interest" description="Disordered" evidence="1">
    <location>
        <begin position="40"/>
        <end position="73"/>
    </location>
</feature>
<dbReference type="EMBL" id="BGPR01007898">
    <property type="protein sequence ID" value="GBN30336.1"/>
    <property type="molecule type" value="Genomic_DNA"/>
</dbReference>
<evidence type="ECO:0000313" key="2">
    <source>
        <dbReference type="EMBL" id="GBN30336.1"/>
    </source>
</evidence>
<dbReference type="Proteomes" id="UP000499080">
    <property type="component" value="Unassembled WGS sequence"/>
</dbReference>
<keyword evidence="3" id="KW-1185">Reference proteome</keyword>